<dbReference type="AlphaFoldDB" id="N6TC16"/>
<evidence type="ECO:0000313" key="1">
    <source>
        <dbReference type="EMBL" id="ENN77844.1"/>
    </source>
</evidence>
<reference evidence="1" key="1">
    <citation type="journal article" date="2013" name="Genome Biol.">
        <title>Draft genome of the mountain pine beetle, Dendroctonus ponderosae Hopkins, a major forest pest.</title>
        <authorList>
            <person name="Keeling C.I."/>
            <person name="Yuen M.M."/>
            <person name="Liao N.Y."/>
            <person name="Docking T.R."/>
            <person name="Chan S.K."/>
            <person name="Taylor G.A."/>
            <person name="Palmquist D.L."/>
            <person name="Jackman S.D."/>
            <person name="Nguyen A."/>
            <person name="Li M."/>
            <person name="Henderson H."/>
            <person name="Janes J.K."/>
            <person name="Zhao Y."/>
            <person name="Pandoh P."/>
            <person name="Moore R."/>
            <person name="Sperling F.A."/>
            <person name="Huber D.P."/>
            <person name="Birol I."/>
            <person name="Jones S.J."/>
            <person name="Bohlmann J."/>
        </authorList>
    </citation>
    <scope>NUCLEOTIDE SEQUENCE</scope>
</reference>
<dbReference type="HOGENOM" id="CLU_2199610_0_0_1"/>
<proteinExistence type="predicted"/>
<feature type="non-terminal residue" evidence="1">
    <location>
        <position position="1"/>
    </location>
</feature>
<gene>
    <name evidence="1" type="ORF">YQE_05671</name>
</gene>
<sequence length="108" mass="12515">MISLGSYFEQLLEFGSLTAAQFEPAFGRSQIYCILVSCAYYIHEQTANEIRLETTQILRKAKSPLSNLSREEQHVLKEMRRNTSVVVLPDDKRNATVVMNREEYEQKI</sequence>
<name>N6TC16_DENPD</name>
<accession>N6TC16</accession>
<protein>
    <submittedName>
        <fullName evidence="1">Uncharacterized protein</fullName>
    </submittedName>
</protein>
<organism evidence="1">
    <name type="scientific">Dendroctonus ponderosae</name>
    <name type="common">Mountain pine beetle</name>
    <dbReference type="NCBI Taxonomy" id="77166"/>
    <lineage>
        <taxon>Eukaryota</taxon>
        <taxon>Metazoa</taxon>
        <taxon>Ecdysozoa</taxon>
        <taxon>Arthropoda</taxon>
        <taxon>Hexapoda</taxon>
        <taxon>Insecta</taxon>
        <taxon>Pterygota</taxon>
        <taxon>Neoptera</taxon>
        <taxon>Endopterygota</taxon>
        <taxon>Coleoptera</taxon>
        <taxon>Polyphaga</taxon>
        <taxon>Cucujiformia</taxon>
        <taxon>Curculionidae</taxon>
        <taxon>Scolytinae</taxon>
        <taxon>Dendroctonus</taxon>
    </lineage>
</organism>
<dbReference type="EMBL" id="KB740930">
    <property type="protein sequence ID" value="ENN77844.1"/>
    <property type="molecule type" value="Genomic_DNA"/>
</dbReference>